<reference evidence="1 2" key="2">
    <citation type="journal article" date="2016" name="ISME J.">
        <title>Characterization of the first cultured representative of Verrucomicrobia subdivision 5 indicates the proposal of a novel phylum.</title>
        <authorList>
            <person name="Spring S."/>
            <person name="Bunk B."/>
            <person name="Sproer C."/>
            <person name="Schumann P."/>
            <person name="Rohde M."/>
            <person name="Tindall B.J."/>
            <person name="Klenk H.P."/>
        </authorList>
    </citation>
    <scope>NUCLEOTIDE SEQUENCE [LARGE SCALE GENOMIC DNA]</scope>
    <source>
        <strain evidence="1 2">L21-Fru-AB</strain>
    </source>
</reference>
<protein>
    <submittedName>
        <fullName evidence="1">Uncharacterized protein</fullName>
    </submittedName>
</protein>
<dbReference type="AlphaFoldDB" id="A0A0G3EHW9"/>
<name>A0A0G3EHW9_9BACT</name>
<gene>
    <name evidence="1" type="ORF">L21SP4_01785</name>
</gene>
<keyword evidence="2" id="KW-1185">Reference proteome</keyword>
<dbReference type="EMBL" id="CP010904">
    <property type="protein sequence ID" value="AKJ65022.1"/>
    <property type="molecule type" value="Genomic_DNA"/>
</dbReference>
<dbReference type="OrthoDB" id="9805830at2"/>
<evidence type="ECO:0000313" key="1">
    <source>
        <dbReference type="EMBL" id="AKJ65022.1"/>
    </source>
</evidence>
<dbReference type="STRING" id="1307763.L21SP4_01785"/>
<accession>A0A0G3EHW9</accession>
<dbReference type="RefSeq" id="WP_074041435.1">
    <property type="nucleotide sequence ID" value="NZ_CP010904.1"/>
</dbReference>
<dbReference type="Pfam" id="PF09957">
    <property type="entry name" value="VapB_antitoxin"/>
    <property type="match status" value="1"/>
</dbReference>
<proteinExistence type="predicted"/>
<sequence>MRTNIVLDDALVQEAMQYSSARSKRMLVHEALATFVVVKREEQKRASYQERLADVRRRVGERRMSLSAVEAIRADRKRDA</sequence>
<evidence type="ECO:0000313" key="2">
    <source>
        <dbReference type="Proteomes" id="UP000035268"/>
    </source>
</evidence>
<dbReference type="Proteomes" id="UP000035268">
    <property type="component" value="Chromosome"/>
</dbReference>
<dbReference type="KEGG" id="vbl:L21SP4_01785"/>
<dbReference type="InterPro" id="IPR019239">
    <property type="entry name" value="VapB_antitoxin"/>
</dbReference>
<reference evidence="2" key="1">
    <citation type="submission" date="2015-02" db="EMBL/GenBank/DDBJ databases">
        <title>Description and complete genome sequence of the first cultured representative of the subdivision 5 of the Verrucomicrobia phylum.</title>
        <authorList>
            <person name="Spring S."/>
            <person name="Bunk B."/>
            <person name="Sproer C."/>
            <person name="Klenk H.-P."/>
        </authorList>
    </citation>
    <scope>NUCLEOTIDE SEQUENCE [LARGE SCALE GENOMIC DNA]</scope>
    <source>
        <strain evidence="2">L21-Fru-AB</strain>
    </source>
</reference>
<organism evidence="1 2">
    <name type="scientific">Kiritimatiella glycovorans</name>
    <dbReference type="NCBI Taxonomy" id="1307763"/>
    <lineage>
        <taxon>Bacteria</taxon>
        <taxon>Pseudomonadati</taxon>
        <taxon>Kiritimatiellota</taxon>
        <taxon>Kiritimatiellia</taxon>
        <taxon>Kiritimatiellales</taxon>
        <taxon>Kiritimatiellaceae</taxon>
        <taxon>Kiritimatiella</taxon>
    </lineage>
</organism>